<feature type="transmembrane region" description="Helical" evidence="2">
    <location>
        <begin position="65"/>
        <end position="86"/>
    </location>
</feature>
<evidence type="ECO:0008006" key="5">
    <source>
        <dbReference type="Google" id="ProtNLM"/>
    </source>
</evidence>
<gene>
    <name evidence="3" type="ORF">J5X75_31300</name>
</gene>
<organism evidence="3 4">
    <name type="scientific">Actinoplanes flavus</name>
    <dbReference type="NCBI Taxonomy" id="2820290"/>
    <lineage>
        <taxon>Bacteria</taxon>
        <taxon>Bacillati</taxon>
        <taxon>Actinomycetota</taxon>
        <taxon>Actinomycetes</taxon>
        <taxon>Micromonosporales</taxon>
        <taxon>Micromonosporaceae</taxon>
        <taxon>Actinoplanes</taxon>
    </lineage>
</organism>
<evidence type="ECO:0000313" key="4">
    <source>
        <dbReference type="Proteomes" id="UP000679690"/>
    </source>
</evidence>
<evidence type="ECO:0000256" key="1">
    <source>
        <dbReference type="SAM" id="MobiDB-lite"/>
    </source>
</evidence>
<evidence type="ECO:0000313" key="3">
    <source>
        <dbReference type="EMBL" id="MBO3742001.1"/>
    </source>
</evidence>
<protein>
    <recommendedName>
        <fullName evidence="5">ABC transporter permease</fullName>
    </recommendedName>
</protein>
<dbReference type="Proteomes" id="UP000679690">
    <property type="component" value="Unassembled WGS sequence"/>
</dbReference>
<dbReference type="EMBL" id="JAGFNS010000025">
    <property type="protein sequence ID" value="MBO3742001.1"/>
    <property type="molecule type" value="Genomic_DNA"/>
</dbReference>
<name>A0ABS3UTV8_9ACTN</name>
<keyword evidence="2" id="KW-0812">Transmembrane</keyword>
<keyword evidence="2" id="KW-1133">Transmembrane helix</keyword>
<feature type="transmembrane region" description="Helical" evidence="2">
    <location>
        <begin position="213"/>
        <end position="232"/>
    </location>
</feature>
<keyword evidence="2" id="KW-0472">Membrane</keyword>
<keyword evidence="4" id="KW-1185">Reference proteome</keyword>
<evidence type="ECO:0000256" key="2">
    <source>
        <dbReference type="SAM" id="Phobius"/>
    </source>
</evidence>
<accession>A0ABS3UTV8</accession>
<feature type="region of interest" description="Disordered" evidence="1">
    <location>
        <begin position="463"/>
        <end position="487"/>
    </location>
</feature>
<sequence>MTITIERVERPVPSPRVATMALARAEARRMWRSPFLWCGLVLSIGLGLAWSWTRMPTWETFHENSGMAAMVLGAALLLAAQLAVARDQRARAVETARTMPTGPGRRSIGLLVVVPVAILAGAVLYAALLLLLLPTWPVGRFAPWAAAVVLVIPPTGAVIGLVTGRLLPGPATGPLAVVAIFIVLSVPFVMGRSDTGVWPVTFVVWDFGYRYPHGWHLLYLIGVLVAIVALASWPAAWRASLVMATVAAVFAGYAVQREAAITPDFSNVDEALQRTAPDKLDCRVHAEVRYCALPGYAPWIEHWREAVEPVALLLPPDAQRPSVRQIATMDDMKPMVSGYPEMVTDDTWGRIGSWAEDSRRRMARDYVATTLGILSREPFAWLSCDASGQHRAVVGLWLLGRIAPGENWTLPRTRYGQAEIQAAESLLAKPQAEVSRYLADHWSEVLDPSSTALAGLGVTITPPPIPTEPPAGPADGAIASDDRGVCT</sequence>
<reference evidence="3 4" key="1">
    <citation type="submission" date="2021-03" db="EMBL/GenBank/DDBJ databases">
        <title>Actinoplanes flavus sp. nov., a novel actinomycete isolated from Coconut Palm rhizosphere soil.</title>
        <authorList>
            <person name="Luo X."/>
        </authorList>
    </citation>
    <scope>NUCLEOTIDE SEQUENCE [LARGE SCALE GENOMIC DNA]</scope>
    <source>
        <strain evidence="3 4">NEAU-H7</strain>
    </source>
</reference>
<feature type="transmembrane region" description="Helical" evidence="2">
    <location>
        <begin position="144"/>
        <end position="163"/>
    </location>
</feature>
<feature type="transmembrane region" description="Helical" evidence="2">
    <location>
        <begin position="175"/>
        <end position="193"/>
    </location>
</feature>
<comment type="caution">
    <text evidence="3">The sequence shown here is derived from an EMBL/GenBank/DDBJ whole genome shotgun (WGS) entry which is preliminary data.</text>
</comment>
<feature type="transmembrane region" description="Helical" evidence="2">
    <location>
        <begin position="107"/>
        <end position="132"/>
    </location>
</feature>
<proteinExistence type="predicted"/>
<dbReference type="RefSeq" id="WP_208471141.1">
    <property type="nucleotide sequence ID" value="NZ_JAGFNS010000025.1"/>
</dbReference>
<feature type="compositionally biased region" description="Pro residues" evidence="1">
    <location>
        <begin position="463"/>
        <end position="472"/>
    </location>
</feature>
<feature type="transmembrane region" description="Helical" evidence="2">
    <location>
        <begin position="34"/>
        <end position="53"/>
    </location>
</feature>